<evidence type="ECO:0008006" key="3">
    <source>
        <dbReference type="Google" id="ProtNLM"/>
    </source>
</evidence>
<dbReference type="Pfam" id="PF13384">
    <property type="entry name" value="HTH_23"/>
    <property type="match status" value="1"/>
</dbReference>
<accession>A0A7K3M5S7</accession>
<dbReference type="Proteomes" id="UP000460435">
    <property type="component" value="Unassembled WGS sequence"/>
</dbReference>
<comment type="caution">
    <text evidence="1">The sequence shown here is derived from an EMBL/GenBank/DDBJ whole genome shotgun (WGS) entry which is preliminary data.</text>
</comment>
<name>A0A7K3M5S7_9ACTN</name>
<gene>
    <name evidence="1" type="ORF">F7O44_16545</name>
</gene>
<proteinExistence type="predicted"/>
<evidence type="ECO:0000313" key="2">
    <source>
        <dbReference type="Proteomes" id="UP000460435"/>
    </source>
</evidence>
<reference evidence="1 2" key="1">
    <citation type="submission" date="2019-11" db="EMBL/GenBank/DDBJ databases">
        <authorList>
            <person name="Li X.-J."/>
            <person name="Feng X.-M."/>
        </authorList>
    </citation>
    <scope>NUCLEOTIDE SEQUENCE [LARGE SCALE GENOMIC DNA]</scope>
    <source>
        <strain evidence="1 2">XMNu-373</strain>
    </source>
</reference>
<organism evidence="1 2">
    <name type="scientific">Phytoactinopolyspora mesophila</name>
    <dbReference type="NCBI Taxonomy" id="2650750"/>
    <lineage>
        <taxon>Bacteria</taxon>
        <taxon>Bacillati</taxon>
        <taxon>Actinomycetota</taxon>
        <taxon>Actinomycetes</taxon>
        <taxon>Jiangellales</taxon>
        <taxon>Jiangellaceae</taxon>
        <taxon>Phytoactinopolyspora</taxon>
    </lineage>
</organism>
<protein>
    <recommendedName>
        <fullName evidence="3">HTH domain-containing protein</fullName>
    </recommendedName>
</protein>
<evidence type="ECO:0000313" key="1">
    <source>
        <dbReference type="EMBL" id="NDL58679.1"/>
    </source>
</evidence>
<dbReference type="RefSeq" id="WP_162451369.1">
    <property type="nucleotide sequence ID" value="NZ_WLZY01000005.1"/>
</dbReference>
<keyword evidence="2" id="KW-1185">Reference proteome</keyword>
<sequence>MSDDVLTTLARSAAEDDPLTALAAAGRLRQELERREAVLVRKARNAGVTWAEIAAALGVSKQAVHKKFGGRGLFKGQP</sequence>
<dbReference type="AlphaFoldDB" id="A0A7K3M5S7"/>
<dbReference type="EMBL" id="WLZY01000005">
    <property type="protein sequence ID" value="NDL58679.1"/>
    <property type="molecule type" value="Genomic_DNA"/>
</dbReference>